<dbReference type="SUPFAM" id="SSF55856">
    <property type="entry name" value="Cytochrome b5-like heme/steroid binding domain"/>
    <property type="match status" value="1"/>
</dbReference>
<evidence type="ECO:0000256" key="1">
    <source>
        <dbReference type="ARBA" id="ARBA00038357"/>
    </source>
</evidence>
<dbReference type="EMBL" id="VIIS01000197">
    <property type="protein sequence ID" value="KAF0312030.1"/>
    <property type="molecule type" value="Genomic_DNA"/>
</dbReference>
<feature type="region of interest" description="Disordered" evidence="2">
    <location>
        <begin position="174"/>
        <end position="206"/>
    </location>
</feature>
<organism evidence="4 5">
    <name type="scientific">Amphibalanus amphitrite</name>
    <name type="common">Striped barnacle</name>
    <name type="synonym">Balanus amphitrite</name>
    <dbReference type="NCBI Taxonomy" id="1232801"/>
    <lineage>
        <taxon>Eukaryota</taxon>
        <taxon>Metazoa</taxon>
        <taxon>Ecdysozoa</taxon>
        <taxon>Arthropoda</taxon>
        <taxon>Crustacea</taxon>
        <taxon>Multicrustacea</taxon>
        <taxon>Cirripedia</taxon>
        <taxon>Thoracica</taxon>
        <taxon>Thoracicalcarea</taxon>
        <taxon>Balanomorpha</taxon>
        <taxon>Balanoidea</taxon>
        <taxon>Balanidae</taxon>
        <taxon>Amphibalaninae</taxon>
        <taxon>Amphibalanus</taxon>
    </lineage>
</organism>
<dbReference type="InterPro" id="IPR001199">
    <property type="entry name" value="Cyt_B5-like_heme/steroid-bd"/>
</dbReference>
<protein>
    <submittedName>
        <fullName evidence="4">Membrane-associated progesterone receptor component 2</fullName>
    </submittedName>
</protein>
<dbReference type="Gene3D" id="3.10.120.10">
    <property type="entry name" value="Cytochrome b5-like heme/steroid binding domain"/>
    <property type="match status" value="1"/>
</dbReference>
<dbReference type="PANTHER" id="PTHR10281">
    <property type="entry name" value="MEMBRANE-ASSOCIATED PROGESTERONE RECEPTOR COMPONENT-RELATED"/>
    <property type="match status" value="1"/>
</dbReference>
<evidence type="ECO:0000259" key="3">
    <source>
        <dbReference type="SMART" id="SM01117"/>
    </source>
</evidence>
<reference evidence="4 5" key="1">
    <citation type="submission" date="2019-07" db="EMBL/GenBank/DDBJ databases">
        <title>Draft genome assembly of a fouling barnacle, Amphibalanus amphitrite (Darwin, 1854): The first reference genome for Thecostraca.</title>
        <authorList>
            <person name="Kim W."/>
        </authorList>
    </citation>
    <scope>NUCLEOTIDE SEQUENCE [LARGE SCALE GENOMIC DNA]</scope>
    <source>
        <strain evidence="4">SNU_AA5</strain>
        <tissue evidence="4">Soma without cirri and trophi</tissue>
    </source>
</reference>
<evidence type="ECO:0000256" key="2">
    <source>
        <dbReference type="SAM" id="MobiDB-lite"/>
    </source>
</evidence>
<dbReference type="InterPro" id="IPR036400">
    <property type="entry name" value="Cyt_B5-like_heme/steroid_sf"/>
</dbReference>
<keyword evidence="5" id="KW-1185">Reference proteome</keyword>
<evidence type="ECO:0000313" key="4">
    <source>
        <dbReference type="EMBL" id="KAF0312030.1"/>
    </source>
</evidence>
<dbReference type="GO" id="GO:0005783">
    <property type="term" value="C:endoplasmic reticulum"/>
    <property type="evidence" value="ECO:0007669"/>
    <property type="project" value="TreeGrafter"/>
</dbReference>
<dbReference type="FunFam" id="3.10.120.10:FF:000003">
    <property type="entry name" value="membrane-associated progesterone receptor component 1"/>
    <property type="match status" value="1"/>
</dbReference>
<evidence type="ECO:0000313" key="5">
    <source>
        <dbReference type="Proteomes" id="UP000440578"/>
    </source>
</evidence>
<dbReference type="AlphaFoldDB" id="A0A6A4X7B2"/>
<gene>
    <name evidence="4" type="primary">Pgrmc2</name>
    <name evidence="4" type="ORF">FJT64_017191</name>
</gene>
<dbReference type="OrthoDB" id="547796at2759"/>
<proteinExistence type="inferred from homology"/>
<keyword evidence="4" id="KW-0675">Receptor</keyword>
<comment type="caution">
    <text evidence="4">The sequence shown here is derived from an EMBL/GenBank/DDBJ whole genome shotgun (WGS) entry which is preliminary data.</text>
</comment>
<dbReference type="Proteomes" id="UP000440578">
    <property type="component" value="Unassembled WGS sequence"/>
</dbReference>
<accession>A0A6A4X7B2</accession>
<dbReference type="GO" id="GO:0016020">
    <property type="term" value="C:membrane"/>
    <property type="evidence" value="ECO:0007669"/>
    <property type="project" value="TreeGrafter"/>
</dbReference>
<dbReference type="InterPro" id="IPR050577">
    <property type="entry name" value="MAPR/NEUFC/NENF-like"/>
</dbReference>
<dbReference type="Pfam" id="PF00173">
    <property type="entry name" value="Cyt-b5"/>
    <property type="match status" value="1"/>
</dbReference>
<comment type="similarity">
    <text evidence="1">Belongs to the cytochrome b5 family. MAPR subfamily.</text>
</comment>
<sequence length="206" mass="22704">MAAEGGEEPAGAAPAAETGGLWEAFCAELQSPANILLICACLYIVYKLWVRQREERAPPPPAEPQLPPLKRQDFTLEQLKVYDGTEQCDGRVLVAVNYKVFDVTRGKRFYGPGGPYAAFAGKDASRGLATFSVEGVDDRFDDLSDLTPMQMESVREWEAQFTDRYVYVGKLLKPGERPSEYTDDEEASGTADSPRPDQPSGDKKTD</sequence>
<feature type="domain" description="Cytochrome b5 heme-binding" evidence="3">
    <location>
        <begin position="74"/>
        <end position="172"/>
    </location>
</feature>
<name>A0A6A4X7B2_AMPAM</name>
<dbReference type="PANTHER" id="PTHR10281:SF106">
    <property type="entry name" value="IP06960P-RELATED"/>
    <property type="match status" value="1"/>
</dbReference>
<dbReference type="SMART" id="SM01117">
    <property type="entry name" value="Cyt-b5"/>
    <property type="match status" value="1"/>
</dbReference>